<evidence type="ECO:0000313" key="2">
    <source>
        <dbReference type="EMBL" id="EOA99807.1"/>
    </source>
</evidence>
<feature type="region of interest" description="Disordered" evidence="1">
    <location>
        <begin position="101"/>
        <end position="236"/>
    </location>
</feature>
<name>R0LHL4_ANAPL</name>
<evidence type="ECO:0000313" key="3">
    <source>
        <dbReference type="Proteomes" id="UP000296049"/>
    </source>
</evidence>
<accession>R0LHL4</accession>
<dbReference type="Proteomes" id="UP000296049">
    <property type="component" value="Unassembled WGS sequence"/>
</dbReference>
<dbReference type="EMBL" id="KB743273">
    <property type="protein sequence ID" value="EOA99807.1"/>
    <property type="molecule type" value="Genomic_DNA"/>
</dbReference>
<feature type="region of interest" description="Disordered" evidence="1">
    <location>
        <begin position="1"/>
        <end position="28"/>
    </location>
</feature>
<gene>
    <name evidence="2" type="ORF">Anapl_12265</name>
</gene>
<organism evidence="2 3">
    <name type="scientific">Anas platyrhynchos</name>
    <name type="common">Mallard</name>
    <name type="synonym">Anas boschas</name>
    <dbReference type="NCBI Taxonomy" id="8839"/>
    <lineage>
        <taxon>Eukaryota</taxon>
        <taxon>Metazoa</taxon>
        <taxon>Chordata</taxon>
        <taxon>Craniata</taxon>
        <taxon>Vertebrata</taxon>
        <taxon>Euteleostomi</taxon>
        <taxon>Archelosauria</taxon>
        <taxon>Archosauria</taxon>
        <taxon>Dinosauria</taxon>
        <taxon>Saurischia</taxon>
        <taxon>Theropoda</taxon>
        <taxon>Coelurosauria</taxon>
        <taxon>Aves</taxon>
        <taxon>Neognathae</taxon>
        <taxon>Galloanserae</taxon>
        <taxon>Anseriformes</taxon>
        <taxon>Anatidae</taxon>
        <taxon>Anatinae</taxon>
        <taxon>Anas</taxon>
    </lineage>
</organism>
<dbReference type="AlphaFoldDB" id="R0LHL4"/>
<proteinExistence type="predicted"/>
<sequence length="282" mass="30860">MDCTALQREEQRSASTAEQDIIKDRPQLHGRSLTEQVVSAYKNQFFRSKLKPRVRWQSPPWQLPKIASKGVAEDQAESVRKPEATFNAEMRIAEQLFRHSSTGRNTRAARKPFGKAVPPAAADTLQDSLVPTRRDSGKQDGTQAKVSCQSGKMNTQLATPARYEMEQKRQGQQAGARQAQGRPRRGAPGQAAEGSSWGTPLPSAGSSQLSGGPGPWQALDLRGGGQSTASRDASRTEVGVRRCGAASFSLECRTVEYSRLNFTEEMLPPLTGERLTLRLPEV</sequence>
<keyword evidence="3" id="KW-1185">Reference proteome</keyword>
<evidence type="ECO:0000256" key="1">
    <source>
        <dbReference type="SAM" id="MobiDB-lite"/>
    </source>
</evidence>
<feature type="compositionally biased region" description="Polar residues" evidence="1">
    <location>
        <begin position="139"/>
        <end position="158"/>
    </location>
</feature>
<feature type="compositionally biased region" description="Low complexity" evidence="1">
    <location>
        <begin position="170"/>
        <end position="192"/>
    </location>
</feature>
<reference evidence="3" key="1">
    <citation type="journal article" date="2013" name="Nat. Genet.">
        <title>The duck genome and transcriptome provide insight into an avian influenza virus reservoir species.</title>
        <authorList>
            <person name="Huang Y."/>
            <person name="Li Y."/>
            <person name="Burt D.W."/>
            <person name="Chen H."/>
            <person name="Zhang Y."/>
            <person name="Qian W."/>
            <person name="Kim H."/>
            <person name="Gan S."/>
            <person name="Zhao Y."/>
            <person name="Li J."/>
            <person name="Yi K."/>
            <person name="Feng H."/>
            <person name="Zhu P."/>
            <person name="Li B."/>
            <person name="Liu Q."/>
            <person name="Fairley S."/>
            <person name="Magor K.E."/>
            <person name="Du Z."/>
            <person name="Hu X."/>
            <person name="Goodman L."/>
            <person name="Tafer H."/>
            <person name="Vignal A."/>
            <person name="Lee T."/>
            <person name="Kim K.W."/>
            <person name="Sheng Z."/>
            <person name="An Y."/>
            <person name="Searle S."/>
            <person name="Herrero J."/>
            <person name="Groenen M.A."/>
            <person name="Crooijmans R.P."/>
            <person name="Faraut T."/>
            <person name="Cai Q."/>
            <person name="Webster R.G."/>
            <person name="Aldridge J.R."/>
            <person name="Warren W.C."/>
            <person name="Bartschat S."/>
            <person name="Kehr S."/>
            <person name="Marz M."/>
            <person name="Stadler P.F."/>
            <person name="Smith J."/>
            <person name="Kraus R.H."/>
            <person name="Zhao Y."/>
            <person name="Ren L."/>
            <person name="Fei J."/>
            <person name="Morisson M."/>
            <person name="Kaiser P."/>
            <person name="Griffin D.K."/>
            <person name="Rao M."/>
            <person name="Pitel F."/>
            <person name="Wang J."/>
            <person name="Li N."/>
        </authorList>
    </citation>
    <scope>NUCLEOTIDE SEQUENCE [LARGE SCALE GENOMIC DNA]</scope>
</reference>
<protein>
    <submittedName>
        <fullName evidence="2">Uncharacterized protein</fullName>
    </submittedName>
</protein>